<feature type="compositionally biased region" description="Basic and acidic residues" evidence="1">
    <location>
        <begin position="94"/>
        <end position="103"/>
    </location>
</feature>
<dbReference type="EMBL" id="BAAAVV010000012">
    <property type="protein sequence ID" value="GAA3179975.1"/>
    <property type="molecule type" value="Genomic_DNA"/>
</dbReference>
<organism evidence="2 3">
    <name type="scientific">Blastococcus jejuensis</name>
    <dbReference type="NCBI Taxonomy" id="351224"/>
    <lineage>
        <taxon>Bacteria</taxon>
        <taxon>Bacillati</taxon>
        <taxon>Actinomycetota</taxon>
        <taxon>Actinomycetes</taxon>
        <taxon>Geodermatophilales</taxon>
        <taxon>Geodermatophilaceae</taxon>
        <taxon>Blastococcus</taxon>
    </lineage>
</organism>
<dbReference type="Proteomes" id="UP001499924">
    <property type="component" value="Unassembled WGS sequence"/>
</dbReference>
<protein>
    <recommendedName>
        <fullName evidence="4">Flagellar protein FlbD</fullName>
    </recommendedName>
</protein>
<evidence type="ECO:0000313" key="3">
    <source>
        <dbReference type="Proteomes" id="UP001499924"/>
    </source>
</evidence>
<sequence>MIAVTCRNGEHFSIDPDAIERVETANDTVVHMVDGSKYVIDQPLDELIRTVRDHRAAAFVARIHLVDGYAATPMATRNARRTRPDTPIVVLPGRDADAGRDLDLDLDEA</sequence>
<reference evidence="3" key="1">
    <citation type="journal article" date="2019" name="Int. J. Syst. Evol. Microbiol.">
        <title>The Global Catalogue of Microorganisms (GCM) 10K type strain sequencing project: providing services to taxonomists for standard genome sequencing and annotation.</title>
        <authorList>
            <consortium name="The Broad Institute Genomics Platform"/>
            <consortium name="The Broad Institute Genome Sequencing Center for Infectious Disease"/>
            <person name="Wu L."/>
            <person name="Ma J."/>
        </authorList>
    </citation>
    <scope>NUCLEOTIDE SEQUENCE [LARGE SCALE GENOMIC DNA]</scope>
    <source>
        <strain evidence="3">JCM 15614</strain>
    </source>
</reference>
<accession>A0ABP6PJH6</accession>
<feature type="region of interest" description="Disordered" evidence="1">
    <location>
        <begin position="75"/>
        <end position="109"/>
    </location>
</feature>
<dbReference type="InterPro" id="IPR009384">
    <property type="entry name" value="SwrD-like"/>
</dbReference>
<evidence type="ECO:0000313" key="2">
    <source>
        <dbReference type="EMBL" id="GAA3179975.1"/>
    </source>
</evidence>
<name>A0ABP6PJH6_9ACTN</name>
<gene>
    <name evidence="2" type="ORF">GCM10010531_37520</name>
</gene>
<proteinExistence type="predicted"/>
<dbReference type="Pfam" id="PF06289">
    <property type="entry name" value="FlbD"/>
    <property type="match status" value="1"/>
</dbReference>
<dbReference type="RefSeq" id="WP_344690567.1">
    <property type="nucleotide sequence ID" value="NZ_BAAAVV010000012.1"/>
</dbReference>
<comment type="caution">
    <text evidence="2">The sequence shown here is derived from an EMBL/GenBank/DDBJ whole genome shotgun (WGS) entry which is preliminary data.</text>
</comment>
<evidence type="ECO:0008006" key="4">
    <source>
        <dbReference type="Google" id="ProtNLM"/>
    </source>
</evidence>
<keyword evidence="3" id="KW-1185">Reference proteome</keyword>
<evidence type="ECO:0000256" key="1">
    <source>
        <dbReference type="SAM" id="MobiDB-lite"/>
    </source>
</evidence>